<organism evidence="2 3">
    <name type="scientific">Actinoplanes oblitus</name>
    <dbReference type="NCBI Taxonomy" id="3040509"/>
    <lineage>
        <taxon>Bacteria</taxon>
        <taxon>Bacillati</taxon>
        <taxon>Actinomycetota</taxon>
        <taxon>Actinomycetes</taxon>
        <taxon>Micromonosporales</taxon>
        <taxon>Micromonosporaceae</taxon>
        <taxon>Actinoplanes</taxon>
    </lineage>
</organism>
<dbReference type="InterPro" id="IPR015943">
    <property type="entry name" value="WD40/YVTN_repeat-like_dom_sf"/>
</dbReference>
<dbReference type="SUPFAM" id="SSF50998">
    <property type="entry name" value="Quinoprotein alcohol dehydrogenase-like"/>
    <property type="match status" value="1"/>
</dbReference>
<feature type="compositionally biased region" description="Pro residues" evidence="1">
    <location>
        <begin position="14"/>
        <end position="23"/>
    </location>
</feature>
<gene>
    <name evidence="2" type="ORF">ACTOB_007743</name>
</gene>
<evidence type="ECO:0000313" key="2">
    <source>
        <dbReference type="EMBL" id="WIM95620.1"/>
    </source>
</evidence>
<proteinExistence type="predicted"/>
<feature type="region of interest" description="Disordered" evidence="1">
    <location>
        <begin position="1"/>
        <end position="26"/>
    </location>
</feature>
<evidence type="ECO:0000313" key="3">
    <source>
        <dbReference type="Proteomes" id="UP001240150"/>
    </source>
</evidence>
<dbReference type="InterPro" id="IPR011047">
    <property type="entry name" value="Quinoprotein_ADH-like_sf"/>
</dbReference>
<reference evidence="2 3" key="1">
    <citation type="submission" date="2023-06" db="EMBL/GenBank/DDBJ databases">
        <authorList>
            <person name="Yushchuk O."/>
            <person name="Binda E."/>
            <person name="Ruckert-Reed C."/>
            <person name="Fedorenko V."/>
            <person name="Kalinowski J."/>
            <person name="Marinelli F."/>
        </authorList>
    </citation>
    <scope>NUCLEOTIDE SEQUENCE [LARGE SCALE GENOMIC DNA]</scope>
    <source>
        <strain evidence="2 3">NRRL 3884</strain>
    </source>
</reference>
<dbReference type="Proteomes" id="UP001240150">
    <property type="component" value="Chromosome"/>
</dbReference>
<dbReference type="Gene3D" id="2.40.10.480">
    <property type="match status" value="1"/>
</dbReference>
<dbReference type="Gene3D" id="2.130.10.10">
    <property type="entry name" value="YVTN repeat-like/Quinoprotein amine dehydrogenase"/>
    <property type="match status" value="1"/>
</dbReference>
<protein>
    <submittedName>
        <fullName evidence="2">Uncharacterized protein</fullName>
    </submittedName>
</protein>
<dbReference type="RefSeq" id="WP_284916935.1">
    <property type="nucleotide sequence ID" value="NZ_CP126980.1"/>
</dbReference>
<keyword evidence="3" id="KW-1185">Reference proteome</keyword>
<name>A0ABY8WCU4_9ACTN</name>
<dbReference type="EMBL" id="CP126980">
    <property type="protein sequence ID" value="WIM95620.1"/>
    <property type="molecule type" value="Genomic_DNA"/>
</dbReference>
<accession>A0ABY8WCU4</accession>
<sequence length="430" mass="44706">MALIDLGDLSAGPGEPPAPPPPVRRVRRRPAGAALVAVLCALALGAAAVPEPSLVHDAWSVPAGQTDSLATDGDTVYLARATDGRTVLTAYAVATGTPRWSRDLPWVSGAGGLMTFLAGDGMVRLADTPRVAIHAPPDAPVHPGSATVLDAATGAVRWRSTSEMMHATRDTVLLADRDDRGELRTLRLVGARAGETRWTRQVRRVAGLEVDGTRIVTTTLAGDAGVYRYTDGSLLSSGRVAWSTGDELGTQALIHDGRFVVTRTDPLGATIIAYRLSDLGRDWSVRTLRSSLVTGCGPVLCLARGADVAGLEPATGAIRWVRTGQGVASPAGADRLIAAGTDANEPVQTLLDAATGRVLGNLGAGWPDGDLMVRTATTPPLRTVLSRIDLPAGRAVTLGTVESIEGAYCAVTGRFLVCQRTGRIVVTTTG</sequence>
<evidence type="ECO:0000256" key="1">
    <source>
        <dbReference type="SAM" id="MobiDB-lite"/>
    </source>
</evidence>